<name>A0A0K2UM46_LEPSM</name>
<reference evidence="1" key="1">
    <citation type="submission" date="2014-05" db="EMBL/GenBank/DDBJ databases">
        <authorList>
            <person name="Chronopoulou M."/>
        </authorList>
    </citation>
    <scope>NUCLEOTIDE SEQUENCE</scope>
    <source>
        <tissue evidence="1">Whole organism</tissue>
    </source>
</reference>
<protein>
    <submittedName>
        <fullName evidence="1">Uncharacterized protein</fullName>
    </submittedName>
</protein>
<organism evidence="1">
    <name type="scientific">Lepeophtheirus salmonis</name>
    <name type="common">Salmon louse</name>
    <name type="synonym">Caligus salmonis</name>
    <dbReference type="NCBI Taxonomy" id="72036"/>
    <lineage>
        <taxon>Eukaryota</taxon>
        <taxon>Metazoa</taxon>
        <taxon>Ecdysozoa</taxon>
        <taxon>Arthropoda</taxon>
        <taxon>Crustacea</taxon>
        <taxon>Multicrustacea</taxon>
        <taxon>Hexanauplia</taxon>
        <taxon>Copepoda</taxon>
        <taxon>Siphonostomatoida</taxon>
        <taxon>Caligidae</taxon>
        <taxon>Lepeophtheirus</taxon>
    </lineage>
</organism>
<dbReference type="AlphaFoldDB" id="A0A0K2UM46"/>
<feature type="non-terminal residue" evidence="1">
    <location>
        <position position="66"/>
    </location>
</feature>
<dbReference type="EMBL" id="HACA01021591">
    <property type="protein sequence ID" value="CDW38952.1"/>
    <property type="molecule type" value="Transcribed_RNA"/>
</dbReference>
<accession>A0A0K2UM46</accession>
<proteinExistence type="predicted"/>
<evidence type="ECO:0000313" key="1">
    <source>
        <dbReference type="EMBL" id="CDW38952.1"/>
    </source>
</evidence>
<sequence length="66" mass="7289">MTGILPPPTPPPDILHKYVHGGHSSTAQYNTTRKKRNVVVDTRVQHSISLSLLFSPSSYLSSSSWI</sequence>